<reference evidence="1" key="2">
    <citation type="submission" date="2023-05" db="EMBL/GenBank/DDBJ databases">
        <authorList>
            <consortium name="Lawrence Berkeley National Laboratory"/>
            <person name="Steindorff A."/>
            <person name="Hensen N."/>
            <person name="Bonometti L."/>
            <person name="Westerberg I."/>
            <person name="Brannstrom I.O."/>
            <person name="Guillou S."/>
            <person name="Cros-Aarteil S."/>
            <person name="Calhoun S."/>
            <person name="Haridas S."/>
            <person name="Kuo A."/>
            <person name="Mondo S."/>
            <person name="Pangilinan J."/>
            <person name="Riley R."/>
            <person name="Labutti K."/>
            <person name="Andreopoulos B."/>
            <person name="Lipzen A."/>
            <person name="Chen C."/>
            <person name="Yanf M."/>
            <person name="Daum C."/>
            <person name="Ng V."/>
            <person name="Clum A."/>
            <person name="Ohm R."/>
            <person name="Martin F."/>
            <person name="Silar P."/>
            <person name="Natvig D."/>
            <person name="Lalanne C."/>
            <person name="Gautier V."/>
            <person name="Ament-Velasquez S.L."/>
            <person name="Kruys A."/>
            <person name="Hutchinson M.I."/>
            <person name="Powell A.J."/>
            <person name="Barry K."/>
            <person name="Miller A.N."/>
            <person name="Grigoriev I.V."/>
            <person name="Debuchy R."/>
            <person name="Gladieux P."/>
            <person name="Thoren M.H."/>
            <person name="Johannesson H."/>
        </authorList>
    </citation>
    <scope>NUCLEOTIDE SEQUENCE</scope>
    <source>
        <strain evidence="1">PSN309</strain>
    </source>
</reference>
<keyword evidence="2" id="KW-1185">Reference proteome</keyword>
<accession>A0AAN6WZ08</accession>
<proteinExistence type="predicted"/>
<comment type="caution">
    <text evidence="1">The sequence shown here is derived from an EMBL/GenBank/DDBJ whole genome shotgun (WGS) entry which is preliminary data.</text>
</comment>
<dbReference type="AlphaFoldDB" id="A0AAN6WZ08"/>
<reference evidence="1" key="1">
    <citation type="journal article" date="2023" name="Mol. Phylogenet. Evol.">
        <title>Genome-scale phylogeny and comparative genomics of the fungal order Sordariales.</title>
        <authorList>
            <person name="Hensen N."/>
            <person name="Bonometti L."/>
            <person name="Westerberg I."/>
            <person name="Brannstrom I.O."/>
            <person name="Guillou S."/>
            <person name="Cros-Aarteil S."/>
            <person name="Calhoun S."/>
            <person name="Haridas S."/>
            <person name="Kuo A."/>
            <person name="Mondo S."/>
            <person name="Pangilinan J."/>
            <person name="Riley R."/>
            <person name="LaButti K."/>
            <person name="Andreopoulos B."/>
            <person name="Lipzen A."/>
            <person name="Chen C."/>
            <person name="Yan M."/>
            <person name="Daum C."/>
            <person name="Ng V."/>
            <person name="Clum A."/>
            <person name="Steindorff A."/>
            <person name="Ohm R.A."/>
            <person name="Martin F."/>
            <person name="Silar P."/>
            <person name="Natvig D.O."/>
            <person name="Lalanne C."/>
            <person name="Gautier V."/>
            <person name="Ament-Velasquez S.L."/>
            <person name="Kruys A."/>
            <person name="Hutchinson M.I."/>
            <person name="Powell A.J."/>
            <person name="Barry K."/>
            <person name="Miller A.N."/>
            <person name="Grigoriev I.V."/>
            <person name="Debuchy R."/>
            <person name="Gladieux P."/>
            <person name="Hiltunen Thoren M."/>
            <person name="Johannesson H."/>
        </authorList>
    </citation>
    <scope>NUCLEOTIDE SEQUENCE</scope>
    <source>
        <strain evidence="1">PSN309</strain>
    </source>
</reference>
<sequence length="240" mass="26990">MSDNEGSPMRLASKQVRWNDSAHQALIVALAEVIKAELSKGIVHHKDQIITSLNSQGFDFTWEAVRQVLFSPSSSELRICNPRLLDSALAPIVGQPSATICSSESNIILQHNNKMPRWTPEVYLDLLVSMFGAVNLDEEARNTVIAEMAARGHEGITWNQVRNFPATPTFTLHQHQTSQLSTPRAVAMPRPALTNRWEHIRDDLFEVVYSTIGPVPKDKQAEIVRTMRKRGFNIGWNSIR</sequence>
<organism evidence="1 2">
    <name type="scientific">Podospora australis</name>
    <dbReference type="NCBI Taxonomy" id="1536484"/>
    <lineage>
        <taxon>Eukaryota</taxon>
        <taxon>Fungi</taxon>
        <taxon>Dikarya</taxon>
        <taxon>Ascomycota</taxon>
        <taxon>Pezizomycotina</taxon>
        <taxon>Sordariomycetes</taxon>
        <taxon>Sordariomycetidae</taxon>
        <taxon>Sordariales</taxon>
        <taxon>Podosporaceae</taxon>
        <taxon>Podospora</taxon>
    </lineage>
</organism>
<protein>
    <submittedName>
        <fullName evidence="1">Uncharacterized protein</fullName>
    </submittedName>
</protein>
<dbReference type="Proteomes" id="UP001302126">
    <property type="component" value="Unassembled WGS sequence"/>
</dbReference>
<evidence type="ECO:0000313" key="2">
    <source>
        <dbReference type="Proteomes" id="UP001302126"/>
    </source>
</evidence>
<evidence type="ECO:0000313" key="1">
    <source>
        <dbReference type="EMBL" id="KAK4190258.1"/>
    </source>
</evidence>
<dbReference type="EMBL" id="MU864367">
    <property type="protein sequence ID" value="KAK4190258.1"/>
    <property type="molecule type" value="Genomic_DNA"/>
</dbReference>
<gene>
    <name evidence="1" type="ORF">QBC35DRAFT_530096</name>
</gene>
<name>A0AAN6WZ08_9PEZI</name>